<evidence type="ECO:0000313" key="14">
    <source>
        <dbReference type="EMBL" id="MBB4915608.1"/>
    </source>
</evidence>
<keyword evidence="2" id="KW-0813">Transport</keyword>
<accession>A0A7W7QLC8</accession>
<dbReference type="Pfam" id="PF00005">
    <property type="entry name" value="ABC_tran"/>
    <property type="match status" value="1"/>
</dbReference>
<dbReference type="PROSITE" id="PS50893">
    <property type="entry name" value="ABC_TRANSPORTER_2"/>
    <property type="match status" value="1"/>
</dbReference>
<dbReference type="SUPFAM" id="SSF52540">
    <property type="entry name" value="P-loop containing nucleoside triphosphate hydrolases"/>
    <property type="match status" value="1"/>
</dbReference>
<feature type="transmembrane region" description="Helical" evidence="11">
    <location>
        <begin position="253"/>
        <end position="272"/>
    </location>
</feature>
<feature type="transmembrane region" description="Helical" evidence="11">
    <location>
        <begin position="137"/>
        <end position="157"/>
    </location>
</feature>
<proteinExistence type="inferred from homology"/>
<dbReference type="GO" id="GO:0140359">
    <property type="term" value="F:ABC-type transporter activity"/>
    <property type="evidence" value="ECO:0007669"/>
    <property type="project" value="InterPro"/>
</dbReference>
<evidence type="ECO:0000256" key="2">
    <source>
        <dbReference type="ARBA" id="ARBA00022448"/>
    </source>
</evidence>
<sequence>MAKREKGELGTLLAPVRTRLTVAGVLQAIASAAALVPYVMLAELARELLDPARADEGRVWTIVVLAAVGLLVRTLASGAAATVTHLADVDLQLRLRRDIVAKLGRVPLGWFSGHGSGEVKKAVQDDVHSLHHLVGHAVLDLVSAVVTPVLTFAYLLWVDWRMALVTAVGLPVYLAAYAAMMRGYQAKLGEINAATARINTAAVEFVNGVAVVKTFGQARRAHRRFAEAADDFSTMFRRWVEPMTRTEALAQNAIAPVSVLLLVLTASTLLVSSGSLAPVDVLPFALLGLGMGQPILTLGFGMGAMQEAREAAARVTGLLAVPELPPAGAPAVPEGHVVEFDRVTFSYDGERDVLREVSLTLRPGTVTALVGPSGSGKSTLARLLPRFWDPGQGTVRIGGVDVRDIPSGELYRLVGTVFQDVRLLRMSVRDNIRLGRPEATDAEVEAAAKAACVHERILALPGGYDAVASLSGGEAQRVSIARALLADTPVLVLDEATAYADPESEASIQDALSTLVAGRTVLVIAHRLHTITGADQIVVLEDGAVVQRGGHDDLLKEDGVYRRLWERGAVKEESR</sequence>
<reference evidence="14 15" key="1">
    <citation type="submission" date="2020-08" db="EMBL/GenBank/DDBJ databases">
        <title>Genomic Encyclopedia of Type Strains, Phase III (KMG-III): the genomes of soil and plant-associated and newly described type strains.</title>
        <authorList>
            <person name="Whitman W."/>
        </authorList>
    </citation>
    <scope>NUCLEOTIDE SEQUENCE [LARGE SCALE GENOMIC DNA]</scope>
    <source>
        <strain evidence="14 15">CECT 8840</strain>
    </source>
</reference>
<comment type="caution">
    <text evidence="14">The sequence shown here is derived from an EMBL/GenBank/DDBJ whole genome shotgun (WGS) entry which is preliminary data.</text>
</comment>
<evidence type="ECO:0000256" key="11">
    <source>
        <dbReference type="SAM" id="Phobius"/>
    </source>
</evidence>
<dbReference type="Pfam" id="PF00664">
    <property type="entry name" value="ABC_membrane"/>
    <property type="match status" value="1"/>
</dbReference>
<evidence type="ECO:0000256" key="9">
    <source>
        <dbReference type="ARBA" id="ARBA00023136"/>
    </source>
</evidence>
<feature type="transmembrane region" description="Helical" evidence="11">
    <location>
        <begin position="284"/>
        <end position="304"/>
    </location>
</feature>
<dbReference type="CDD" id="cd07346">
    <property type="entry name" value="ABC_6TM_exporters"/>
    <property type="match status" value="1"/>
</dbReference>
<keyword evidence="3" id="KW-1003">Cell membrane</keyword>
<feature type="transmembrane region" description="Helical" evidence="11">
    <location>
        <begin position="60"/>
        <end position="87"/>
    </location>
</feature>
<dbReference type="InterPro" id="IPR017871">
    <property type="entry name" value="ABC_transporter-like_CS"/>
</dbReference>
<dbReference type="Gene3D" id="3.40.50.300">
    <property type="entry name" value="P-loop containing nucleotide triphosphate hydrolases"/>
    <property type="match status" value="1"/>
</dbReference>
<evidence type="ECO:0000256" key="6">
    <source>
        <dbReference type="ARBA" id="ARBA00022741"/>
    </source>
</evidence>
<evidence type="ECO:0000256" key="7">
    <source>
        <dbReference type="ARBA" id="ARBA00022840"/>
    </source>
</evidence>
<evidence type="ECO:0000256" key="1">
    <source>
        <dbReference type="ARBA" id="ARBA00004429"/>
    </source>
</evidence>
<evidence type="ECO:0000259" key="12">
    <source>
        <dbReference type="PROSITE" id="PS50893"/>
    </source>
</evidence>
<dbReference type="GO" id="GO:0005524">
    <property type="term" value="F:ATP binding"/>
    <property type="evidence" value="ECO:0007669"/>
    <property type="project" value="UniProtKB-KW"/>
</dbReference>
<dbReference type="SMART" id="SM00382">
    <property type="entry name" value="AAA"/>
    <property type="match status" value="1"/>
</dbReference>
<keyword evidence="4" id="KW-0997">Cell inner membrane</keyword>
<feature type="domain" description="ABC transmembrane type-1" evidence="13">
    <location>
        <begin position="22"/>
        <end position="307"/>
    </location>
</feature>
<keyword evidence="5 11" id="KW-0812">Transmembrane</keyword>
<keyword evidence="6" id="KW-0547">Nucleotide-binding</keyword>
<evidence type="ECO:0000256" key="5">
    <source>
        <dbReference type="ARBA" id="ARBA00022692"/>
    </source>
</evidence>
<dbReference type="GO" id="GO:0005886">
    <property type="term" value="C:plasma membrane"/>
    <property type="evidence" value="ECO:0007669"/>
    <property type="project" value="UniProtKB-SubCell"/>
</dbReference>
<keyword evidence="15" id="KW-1185">Reference proteome</keyword>
<dbReference type="Gene3D" id="1.20.1560.10">
    <property type="entry name" value="ABC transporter type 1, transmembrane domain"/>
    <property type="match status" value="1"/>
</dbReference>
<dbReference type="PROSITE" id="PS50929">
    <property type="entry name" value="ABC_TM1F"/>
    <property type="match status" value="1"/>
</dbReference>
<dbReference type="InterPro" id="IPR039421">
    <property type="entry name" value="Type_1_exporter"/>
</dbReference>
<dbReference type="PROSITE" id="PS00211">
    <property type="entry name" value="ABC_TRANSPORTER_1"/>
    <property type="match status" value="1"/>
</dbReference>
<comment type="similarity">
    <text evidence="10">Belongs to the ABC transporter superfamily. Siderophore-Fe(3+) uptake transporter (SIUT) (TC 3.A.1.21) family.</text>
</comment>
<dbReference type="InterPro" id="IPR003439">
    <property type="entry name" value="ABC_transporter-like_ATP-bd"/>
</dbReference>
<keyword evidence="7 14" id="KW-0067">ATP-binding</keyword>
<evidence type="ECO:0000313" key="15">
    <source>
        <dbReference type="Proteomes" id="UP000552644"/>
    </source>
</evidence>
<keyword evidence="8 11" id="KW-1133">Transmembrane helix</keyword>
<feature type="transmembrane region" description="Helical" evidence="11">
    <location>
        <begin position="20"/>
        <end position="40"/>
    </location>
</feature>
<gene>
    <name evidence="14" type="ORF">FHS44_002693</name>
</gene>
<dbReference type="PANTHER" id="PTHR24221">
    <property type="entry name" value="ATP-BINDING CASSETTE SUB-FAMILY B"/>
    <property type="match status" value="1"/>
</dbReference>
<keyword evidence="9 11" id="KW-0472">Membrane</keyword>
<dbReference type="InterPro" id="IPR003593">
    <property type="entry name" value="AAA+_ATPase"/>
</dbReference>
<evidence type="ECO:0000259" key="13">
    <source>
        <dbReference type="PROSITE" id="PS50929"/>
    </source>
</evidence>
<name>A0A7W7QLC8_9ACTN</name>
<comment type="subcellular location">
    <subcellularLocation>
        <location evidence="1">Cell inner membrane</location>
        <topology evidence="1">Multi-pass membrane protein</topology>
    </subcellularLocation>
</comment>
<protein>
    <submittedName>
        <fullName evidence="14">ATP-binding cassette subfamily B protein</fullName>
    </submittedName>
</protein>
<dbReference type="InterPro" id="IPR011527">
    <property type="entry name" value="ABC1_TM_dom"/>
</dbReference>
<evidence type="ECO:0000256" key="10">
    <source>
        <dbReference type="ARBA" id="ARBA00023455"/>
    </source>
</evidence>
<dbReference type="EMBL" id="JACHJP010000002">
    <property type="protein sequence ID" value="MBB4915608.1"/>
    <property type="molecule type" value="Genomic_DNA"/>
</dbReference>
<dbReference type="RefSeq" id="WP_184714249.1">
    <property type="nucleotide sequence ID" value="NZ_JACHJP010000002.1"/>
</dbReference>
<dbReference type="AlphaFoldDB" id="A0A7W7QLC8"/>
<evidence type="ECO:0000256" key="8">
    <source>
        <dbReference type="ARBA" id="ARBA00022989"/>
    </source>
</evidence>
<feature type="domain" description="ABC transporter" evidence="12">
    <location>
        <begin position="338"/>
        <end position="567"/>
    </location>
</feature>
<dbReference type="InterPro" id="IPR027417">
    <property type="entry name" value="P-loop_NTPase"/>
</dbReference>
<dbReference type="Proteomes" id="UP000552644">
    <property type="component" value="Unassembled WGS sequence"/>
</dbReference>
<dbReference type="SUPFAM" id="SSF90123">
    <property type="entry name" value="ABC transporter transmembrane region"/>
    <property type="match status" value="1"/>
</dbReference>
<feature type="transmembrane region" description="Helical" evidence="11">
    <location>
        <begin position="163"/>
        <end position="180"/>
    </location>
</feature>
<organism evidence="14 15">
    <name type="scientific">Streptosporangium saharense</name>
    <dbReference type="NCBI Taxonomy" id="1706840"/>
    <lineage>
        <taxon>Bacteria</taxon>
        <taxon>Bacillati</taxon>
        <taxon>Actinomycetota</taxon>
        <taxon>Actinomycetes</taxon>
        <taxon>Streptosporangiales</taxon>
        <taxon>Streptosporangiaceae</taxon>
        <taxon>Streptosporangium</taxon>
    </lineage>
</organism>
<evidence type="ECO:0000256" key="3">
    <source>
        <dbReference type="ARBA" id="ARBA00022475"/>
    </source>
</evidence>
<dbReference type="FunFam" id="3.40.50.300:FF:000221">
    <property type="entry name" value="Multidrug ABC transporter ATP-binding protein"/>
    <property type="match status" value="1"/>
</dbReference>
<dbReference type="PANTHER" id="PTHR24221:SF654">
    <property type="entry name" value="ATP-BINDING CASSETTE SUB-FAMILY B MEMBER 6"/>
    <property type="match status" value="1"/>
</dbReference>
<dbReference type="InterPro" id="IPR036640">
    <property type="entry name" value="ABC1_TM_sf"/>
</dbReference>
<evidence type="ECO:0000256" key="4">
    <source>
        <dbReference type="ARBA" id="ARBA00022519"/>
    </source>
</evidence>
<dbReference type="GO" id="GO:0016887">
    <property type="term" value="F:ATP hydrolysis activity"/>
    <property type="evidence" value="ECO:0007669"/>
    <property type="project" value="InterPro"/>
</dbReference>